<reference evidence="2 3" key="1">
    <citation type="journal article" date="2013" name="PLoS Genet.">
        <title>Comparative genome structure, secondary metabolite, and effector coding capacity across Cochliobolus pathogens.</title>
        <authorList>
            <person name="Condon B.J."/>
            <person name="Leng Y."/>
            <person name="Wu D."/>
            <person name="Bushley K.E."/>
            <person name="Ohm R.A."/>
            <person name="Otillar R."/>
            <person name="Martin J."/>
            <person name="Schackwitz W."/>
            <person name="Grimwood J."/>
            <person name="MohdZainudin N."/>
            <person name="Xue C."/>
            <person name="Wang R."/>
            <person name="Manning V.A."/>
            <person name="Dhillon B."/>
            <person name="Tu Z.J."/>
            <person name="Steffenson B.J."/>
            <person name="Salamov A."/>
            <person name="Sun H."/>
            <person name="Lowry S."/>
            <person name="LaButti K."/>
            <person name="Han J."/>
            <person name="Copeland A."/>
            <person name="Lindquist E."/>
            <person name="Barry K."/>
            <person name="Schmutz J."/>
            <person name="Baker S.E."/>
            <person name="Ciuffetti L.M."/>
            <person name="Grigoriev I.V."/>
            <person name="Zhong S."/>
            <person name="Turgeon B.G."/>
        </authorList>
    </citation>
    <scope>NUCLEOTIDE SEQUENCE [LARGE SCALE GENOMIC DNA]</scope>
    <source>
        <strain evidence="2 3">ATCC 44560</strain>
    </source>
</reference>
<dbReference type="STRING" id="930090.W7A0F6"/>
<feature type="region of interest" description="Disordered" evidence="1">
    <location>
        <begin position="106"/>
        <end position="125"/>
    </location>
</feature>
<dbReference type="GeneID" id="19126460"/>
<accession>W7A0F6</accession>
<dbReference type="Proteomes" id="UP000054032">
    <property type="component" value="Unassembled WGS sequence"/>
</dbReference>
<dbReference type="HOGENOM" id="CLU_099102_0_0_1"/>
<gene>
    <name evidence="2" type="ORF">COCMIDRAFT_84394</name>
</gene>
<dbReference type="OrthoDB" id="3692092at2759"/>
<dbReference type="KEGG" id="bor:COCMIDRAFT_84394"/>
<name>W7A0F6_COCMI</name>
<dbReference type="RefSeq" id="XP_007684023.1">
    <property type="nucleotide sequence ID" value="XM_007685833.1"/>
</dbReference>
<evidence type="ECO:0000313" key="3">
    <source>
        <dbReference type="Proteomes" id="UP000054032"/>
    </source>
</evidence>
<organism evidence="2 3">
    <name type="scientific">Bipolaris oryzae ATCC 44560</name>
    <dbReference type="NCBI Taxonomy" id="930090"/>
    <lineage>
        <taxon>Eukaryota</taxon>
        <taxon>Fungi</taxon>
        <taxon>Dikarya</taxon>
        <taxon>Ascomycota</taxon>
        <taxon>Pezizomycotina</taxon>
        <taxon>Dothideomycetes</taxon>
        <taxon>Pleosporomycetidae</taxon>
        <taxon>Pleosporales</taxon>
        <taxon>Pleosporineae</taxon>
        <taxon>Pleosporaceae</taxon>
        <taxon>Bipolaris</taxon>
    </lineage>
</organism>
<protein>
    <submittedName>
        <fullName evidence="2">Uncharacterized protein</fullName>
    </submittedName>
</protein>
<dbReference type="EMBL" id="KI963931">
    <property type="protein sequence ID" value="EUC49506.1"/>
    <property type="molecule type" value="Genomic_DNA"/>
</dbReference>
<keyword evidence="3" id="KW-1185">Reference proteome</keyword>
<feature type="region of interest" description="Disordered" evidence="1">
    <location>
        <begin position="196"/>
        <end position="246"/>
    </location>
</feature>
<dbReference type="AlphaFoldDB" id="W7A0F6"/>
<proteinExistence type="predicted"/>
<feature type="compositionally biased region" description="Pro residues" evidence="1">
    <location>
        <begin position="113"/>
        <end position="122"/>
    </location>
</feature>
<evidence type="ECO:0000256" key="1">
    <source>
        <dbReference type="SAM" id="MobiDB-lite"/>
    </source>
</evidence>
<sequence length="246" mass="27370">MASLNELSCSRGLDNYPDPSCAVYPNAATNPSGVKVINHHSKNEAKPKNEVTPAFKRSMNFFCEADGTYRMPNVKPLWPDPLTWPPPTQQHPEKWSFSSTKCSTVWPDLSSSPPAPQGPIEPPTSKYRLRNQEKEEPYEKLGSAALLEGSIPYFGTGYREHGREIDTNAICRFFDKNRMRRRQSAKEDTPTIFSSVLPPSTRQVAAPSRQPDPPLGVCAYPAPPQPVTPSAPRYETYSHALASRPS</sequence>
<evidence type="ECO:0000313" key="2">
    <source>
        <dbReference type="EMBL" id="EUC49506.1"/>
    </source>
</evidence>